<reference evidence="3 4" key="1">
    <citation type="submission" date="2024-08" db="EMBL/GenBank/DDBJ databases">
        <title>Insights into the chromosomal genome structure of Flemingia macrophylla.</title>
        <authorList>
            <person name="Ding Y."/>
            <person name="Zhao Y."/>
            <person name="Bi W."/>
            <person name="Wu M."/>
            <person name="Zhao G."/>
            <person name="Gong Y."/>
            <person name="Li W."/>
            <person name="Zhang P."/>
        </authorList>
    </citation>
    <scope>NUCLEOTIDE SEQUENCE [LARGE SCALE GENOMIC DNA]</scope>
    <source>
        <strain evidence="3">DYQJB</strain>
        <tissue evidence="3">Leaf</tissue>
    </source>
</reference>
<dbReference type="Gene3D" id="3.30.559.10">
    <property type="entry name" value="Chloramphenicol acetyltransferase-like domain"/>
    <property type="match status" value="2"/>
</dbReference>
<dbReference type="AlphaFoldDB" id="A0ABD1M253"/>
<comment type="caution">
    <text evidence="3">The sequence shown here is derived from an EMBL/GenBank/DDBJ whole genome shotgun (WGS) entry which is preliminary data.</text>
</comment>
<accession>A0ABD1M253</accession>
<evidence type="ECO:0000256" key="1">
    <source>
        <dbReference type="ARBA" id="ARBA00022679"/>
    </source>
</evidence>
<evidence type="ECO:0000313" key="4">
    <source>
        <dbReference type="Proteomes" id="UP001603857"/>
    </source>
</evidence>
<sequence>MASHGIEIHDHSRISPPQSTPETLLSLTFFDLYWLRFHPVERIFYHTLPTPLSHPSTFFTQLLPTLKTSLSHTLHHFPALAGNVVWPPDSPNPFVKYTPSDTVSLLVALSHADFDHLLDHSPRHASDSRAFVPHLESSNSHAQVLSLQITLFPNKGFTIGITNHHAVLDGKSVTLFLKAWSSLCKTINESEPESNSPLPLAKELQPFFDRSVIKPASEFGIDVSKDPTGIFKKLFPNENDEARCVKLLPFPPRLEDTVRATFVLTRADLEKLKKRLLLKWDTEPEQESKSKFFSKPPTLSSFVVTTAYTVVCIAKALDGVEPEKHKFGFGLGLAVDFRAKMQPPIPDNYIGNCLWGLLLDAEPLDFVKEEGVVAIAKSLHGNIKEMSDKGIFHDVNVFSKYEAWIKGGVEIFGIAGSNRFGVYGIDFGWGKPSKVEIASLDRALTIGLAENKDEEGGLEVGLVLNKDVMNLFVTLFRGGLLDE</sequence>
<proteinExistence type="predicted"/>
<dbReference type="Pfam" id="PF02458">
    <property type="entry name" value="Transferase"/>
    <property type="match status" value="1"/>
</dbReference>
<dbReference type="GO" id="GO:0016747">
    <property type="term" value="F:acyltransferase activity, transferring groups other than amino-acyl groups"/>
    <property type="evidence" value="ECO:0007669"/>
    <property type="project" value="UniProtKB-ARBA"/>
</dbReference>
<dbReference type="InterPro" id="IPR023213">
    <property type="entry name" value="CAT-like_dom_sf"/>
</dbReference>
<organism evidence="3 4">
    <name type="scientific">Flemingia macrophylla</name>
    <dbReference type="NCBI Taxonomy" id="520843"/>
    <lineage>
        <taxon>Eukaryota</taxon>
        <taxon>Viridiplantae</taxon>
        <taxon>Streptophyta</taxon>
        <taxon>Embryophyta</taxon>
        <taxon>Tracheophyta</taxon>
        <taxon>Spermatophyta</taxon>
        <taxon>Magnoliopsida</taxon>
        <taxon>eudicotyledons</taxon>
        <taxon>Gunneridae</taxon>
        <taxon>Pentapetalae</taxon>
        <taxon>rosids</taxon>
        <taxon>fabids</taxon>
        <taxon>Fabales</taxon>
        <taxon>Fabaceae</taxon>
        <taxon>Papilionoideae</taxon>
        <taxon>50 kb inversion clade</taxon>
        <taxon>NPAAA clade</taxon>
        <taxon>indigoferoid/millettioid clade</taxon>
        <taxon>Phaseoleae</taxon>
        <taxon>Flemingia</taxon>
    </lineage>
</organism>
<dbReference type="Proteomes" id="UP001603857">
    <property type="component" value="Unassembled WGS sequence"/>
</dbReference>
<keyword evidence="4" id="KW-1185">Reference proteome</keyword>
<dbReference type="PANTHER" id="PTHR31625">
    <property type="match status" value="1"/>
</dbReference>
<keyword evidence="1" id="KW-0808">Transferase</keyword>
<name>A0ABD1M253_9FABA</name>
<dbReference type="InterPro" id="IPR051504">
    <property type="entry name" value="Plant_metabolite_acyltrans"/>
</dbReference>
<evidence type="ECO:0000313" key="3">
    <source>
        <dbReference type="EMBL" id="KAL2329859.1"/>
    </source>
</evidence>
<gene>
    <name evidence="3" type="ORF">Fmac_017440</name>
</gene>
<dbReference type="SUPFAM" id="SSF52777">
    <property type="entry name" value="CoA-dependent acyltransferases"/>
    <property type="match status" value="1"/>
</dbReference>
<keyword evidence="2" id="KW-0012">Acyltransferase</keyword>
<evidence type="ECO:0000256" key="2">
    <source>
        <dbReference type="ARBA" id="ARBA00023315"/>
    </source>
</evidence>
<protein>
    <submittedName>
        <fullName evidence="3">Uncharacterized protein</fullName>
    </submittedName>
</protein>
<dbReference type="EMBL" id="JBGMDY010000006">
    <property type="protein sequence ID" value="KAL2329859.1"/>
    <property type="molecule type" value="Genomic_DNA"/>
</dbReference>